<keyword evidence="3" id="KW-1185">Reference proteome</keyword>
<proteinExistence type="predicted"/>
<protein>
    <recommendedName>
        <fullName evidence="1">Phage tail tape measure protein domain-containing protein</fullName>
    </recommendedName>
</protein>
<reference evidence="2" key="1">
    <citation type="submission" date="2019-06" db="EMBL/GenBank/DDBJ databases">
        <title>Complete genome sequence of Methylogaea oryzae strain JCM16910.</title>
        <authorList>
            <person name="Asakawa S."/>
        </authorList>
    </citation>
    <scope>NUCLEOTIDE SEQUENCE</scope>
    <source>
        <strain evidence="2">E10</strain>
    </source>
</reference>
<organism evidence="2 3">
    <name type="scientific">Methylogaea oryzae</name>
    <dbReference type="NCBI Taxonomy" id="1295382"/>
    <lineage>
        <taxon>Bacteria</taxon>
        <taxon>Pseudomonadati</taxon>
        <taxon>Pseudomonadota</taxon>
        <taxon>Gammaproteobacteria</taxon>
        <taxon>Methylococcales</taxon>
        <taxon>Methylococcaceae</taxon>
        <taxon>Methylogaea</taxon>
    </lineage>
</organism>
<dbReference type="AlphaFoldDB" id="A0A8D4VM81"/>
<dbReference type="EMBL" id="AP019782">
    <property type="protein sequence ID" value="BBL69692.1"/>
    <property type="molecule type" value="Genomic_DNA"/>
</dbReference>
<sequence length="724" mass="72693">MGNKLEVAVVLTAKDHLSGPAATAMRGLAGETAKVKSSTDNLSGSAKRAGDSVTRLGSDASRTKVQLSAMGAGGSAAIGAMANRTKLADESITRLGTDASRAQAKLSAMGAAGSSSLHAMEQQAKRTDAAVQSAAKSSKLLQGATATAAGVAAGAYTLAQPVKRTMDYDLRLAHMANTAFSDKDVAGRRAGMSDLDNAIKAAVRAGGGTRDSAADALDTMIGSGALTAAESKSKLLDVMKASTAYNASGEELAGIAIRAKQTFGIDDTRAVFDMAGAAGQAGGFELKDMAKWLPSQMAAARSLGMSGERDFAKLVSANQASAITAGSKDEAGNNLVNLLAKINSQDTSKDFAKLGYDLTGSLALHRARGEDSLTAFVGFVDKIAAKDKRFTDLKAKAAATTGDEQKAALQGQVEILQSSAVGQVIQDRQALMALVGQMNNRQYGDTVRDKALASRWSADKPGATDTNFDVIGGTASFKTTRLSNEKAFAEQDAMGGFNNALGDAADKLADYAQQYPGLSTATVAATTALTTLAAAAGAAGLASTVMGGGKDGAKGGWLKSIGGFVSKLVGGGGGAAAAGFTSSPAAMLAGAGAAGYGIGTLAYDYGLSGTPMADAYARGGSRVLAAFGNKDAQYNVEHGAPVDTASLLSRVAQHLPGVGLAMQVSQAALGKASAGPAAPPAPEGRLVIEVQGPGVVKDMSATGMELNAKGGAPNARAGAHFQGG</sequence>
<dbReference type="KEGG" id="moz:MoryE10_02980"/>
<name>A0A8D4VM81_9GAMM</name>
<accession>A0A8D4VM81</accession>
<feature type="domain" description="Phage tail tape measure protein" evidence="1">
    <location>
        <begin position="206"/>
        <end position="384"/>
    </location>
</feature>
<gene>
    <name evidence="2" type="ORF">MoryE10_02980</name>
</gene>
<dbReference type="Proteomes" id="UP000824988">
    <property type="component" value="Chromosome"/>
</dbReference>
<evidence type="ECO:0000313" key="2">
    <source>
        <dbReference type="EMBL" id="BBL69692.1"/>
    </source>
</evidence>
<dbReference type="InterPro" id="IPR010090">
    <property type="entry name" value="Phage_tape_meas"/>
</dbReference>
<evidence type="ECO:0000313" key="3">
    <source>
        <dbReference type="Proteomes" id="UP000824988"/>
    </source>
</evidence>
<evidence type="ECO:0000259" key="1">
    <source>
        <dbReference type="Pfam" id="PF10145"/>
    </source>
</evidence>
<dbReference type="Pfam" id="PF10145">
    <property type="entry name" value="PhageMin_Tail"/>
    <property type="match status" value="1"/>
</dbReference>